<dbReference type="EMBL" id="JAMKFB020000724">
    <property type="protein sequence ID" value="KAL0147783.1"/>
    <property type="molecule type" value="Genomic_DNA"/>
</dbReference>
<keyword evidence="2" id="KW-1185">Reference proteome</keyword>
<dbReference type="AlphaFoldDB" id="A0ABD0MHR1"/>
<gene>
    <name evidence="1" type="ORF">M9458_056926</name>
</gene>
<proteinExistence type="predicted"/>
<evidence type="ECO:0000313" key="2">
    <source>
        <dbReference type="Proteomes" id="UP001529510"/>
    </source>
</evidence>
<dbReference type="PANTHER" id="PTHR15503:SF36">
    <property type="entry name" value="RETROTRANSPOSON GAG-LIKE PROTEIN 5"/>
    <property type="match status" value="1"/>
</dbReference>
<dbReference type="PANTHER" id="PTHR15503">
    <property type="entry name" value="LDOC1 RELATED"/>
    <property type="match status" value="1"/>
</dbReference>
<accession>A0ABD0MHR1</accession>
<reference evidence="1 2" key="1">
    <citation type="submission" date="2024-05" db="EMBL/GenBank/DDBJ databases">
        <title>Genome sequencing and assembly of Indian major carp, Cirrhinus mrigala (Hamilton, 1822).</title>
        <authorList>
            <person name="Mohindra V."/>
            <person name="Chowdhury L.M."/>
            <person name="Lal K."/>
            <person name="Jena J.K."/>
        </authorList>
    </citation>
    <scope>NUCLEOTIDE SEQUENCE [LARGE SCALE GENOMIC DNA]</scope>
    <source>
        <strain evidence="1">CM1030</strain>
        <tissue evidence="1">Blood</tissue>
    </source>
</reference>
<organism evidence="1 2">
    <name type="scientific">Cirrhinus mrigala</name>
    <name type="common">Mrigala</name>
    <dbReference type="NCBI Taxonomy" id="683832"/>
    <lineage>
        <taxon>Eukaryota</taxon>
        <taxon>Metazoa</taxon>
        <taxon>Chordata</taxon>
        <taxon>Craniata</taxon>
        <taxon>Vertebrata</taxon>
        <taxon>Euteleostomi</taxon>
        <taxon>Actinopterygii</taxon>
        <taxon>Neopterygii</taxon>
        <taxon>Teleostei</taxon>
        <taxon>Ostariophysi</taxon>
        <taxon>Cypriniformes</taxon>
        <taxon>Cyprinidae</taxon>
        <taxon>Labeoninae</taxon>
        <taxon>Labeonini</taxon>
        <taxon>Cirrhinus</taxon>
    </lineage>
</organism>
<dbReference type="SUPFAM" id="SSF50630">
    <property type="entry name" value="Acid proteases"/>
    <property type="match status" value="1"/>
</dbReference>
<evidence type="ECO:0008006" key="3">
    <source>
        <dbReference type="Google" id="ProtNLM"/>
    </source>
</evidence>
<dbReference type="CDD" id="cd00303">
    <property type="entry name" value="retropepsin_like"/>
    <property type="match status" value="1"/>
</dbReference>
<sequence length="270" mass="29663">FGQRGGLFSGGVTAVESERSECHWNLEAQWDMFLHGLADYIKDEICSLELPTSLDGLVDLAIRVDTRLPCKSQSPSVGKRLLMGGVTLAKSSLAATLLSVMLQWSSTTYDCQALIDSGAEGNFLDSDLAYRLKLPVVALSQPIAVHALNGLSLPSITHTTGPVRLITSSNHTETIHFLLTDTPITPVVLGHPWLVLHSPHINWSQNSILGVRVVMLLVWCLRVLLCLVLCVRKSEEDVEDLDEDVYCSIAVAKYMLYLGFNGVRMNPEHP</sequence>
<dbReference type="InterPro" id="IPR032567">
    <property type="entry name" value="RTL1-rel"/>
</dbReference>
<feature type="non-terminal residue" evidence="1">
    <location>
        <position position="1"/>
    </location>
</feature>
<dbReference type="InterPro" id="IPR021109">
    <property type="entry name" value="Peptidase_aspartic_dom_sf"/>
</dbReference>
<comment type="caution">
    <text evidence="1">The sequence shown here is derived from an EMBL/GenBank/DDBJ whole genome shotgun (WGS) entry which is preliminary data.</text>
</comment>
<name>A0ABD0MHR1_CIRMR</name>
<protein>
    <recommendedName>
        <fullName evidence="3">Peptidase A2 domain-containing protein</fullName>
    </recommendedName>
</protein>
<dbReference type="Proteomes" id="UP001529510">
    <property type="component" value="Unassembled WGS sequence"/>
</dbReference>
<dbReference type="Gene3D" id="2.40.70.10">
    <property type="entry name" value="Acid Proteases"/>
    <property type="match status" value="1"/>
</dbReference>
<evidence type="ECO:0000313" key="1">
    <source>
        <dbReference type="EMBL" id="KAL0147783.1"/>
    </source>
</evidence>